<keyword evidence="12" id="KW-0282">Flagellum</keyword>
<evidence type="ECO:0000313" key="13">
    <source>
        <dbReference type="Proteomes" id="UP001143486"/>
    </source>
</evidence>
<evidence type="ECO:0000256" key="3">
    <source>
        <dbReference type="ARBA" id="ARBA00008281"/>
    </source>
</evidence>
<dbReference type="GO" id="GO:0009425">
    <property type="term" value="C:bacterial-type flagellum basal body"/>
    <property type="evidence" value="ECO:0007669"/>
    <property type="project" value="InterPro"/>
</dbReference>
<dbReference type="GO" id="GO:0005886">
    <property type="term" value="C:plasma membrane"/>
    <property type="evidence" value="ECO:0007669"/>
    <property type="project" value="UniProtKB-SubCell"/>
</dbReference>
<reference evidence="12" key="1">
    <citation type="journal article" date="2014" name="Int. J. Syst. Evol. Microbiol.">
        <title>Complete genome sequence of Corynebacterium casei LMG S-19264T (=DSM 44701T), isolated from a smear-ripened cheese.</title>
        <authorList>
            <consortium name="US DOE Joint Genome Institute (JGI-PGF)"/>
            <person name="Walter F."/>
            <person name="Albersmeier A."/>
            <person name="Kalinowski J."/>
            <person name="Ruckert C."/>
        </authorList>
    </citation>
    <scope>NUCLEOTIDE SEQUENCE</scope>
    <source>
        <strain evidence="12">VKM B-1513</strain>
    </source>
</reference>
<keyword evidence="7 10" id="KW-0283">Flagellar rotation</keyword>
<dbReference type="AlphaFoldDB" id="A0A9W6MN41"/>
<dbReference type="Pfam" id="PF03748">
    <property type="entry name" value="FliL"/>
    <property type="match status" value="1"/>
</dbReference>
<evidence type="ECO:0000256" key="5">
    <source>
        <dbReference type="ARBA" id="ARBA00022500"/>
    </source>
</evidence>
<keyword evidence="4" id="KW-1003">Cell membrane</keyword>
<keyword evidence="13" id="KW-1185">Reference proteome</keyword>
<feature type="transmembrane region" description="Helical" evidence="10">
    <location>
        <begin position="25"/>
        <end position="47"/>
    </location>
</feature>
<sequence>MADEETETEDGAEGEEKAKKSPLKLILFIGLPVLILLLAGVGGFLLFSGGGDDAAEQADSLHGESGGDGHGGDTHAAAEQHAEPHYFDLREGDGEVETITTNIRSSDGRPVLVQLKLSFESTNPEMESILQSHVDPIMDQFIMFLRELREDDLYGSAGMHRVRLELLRRVNLAIEPAQVDAVLIQEFLIVD</sequence>
<dbReference type="PANTHER" id="PTHR35091">
    <property type="entry name" value="FLAGELLAR PROTEIN FLIL"/>
    <property type="match status" value="1"/>
</dbReference>
<protein>
    <recommendedName>
        <fullName evidence="10">Flagellar protein FliL</fullName>
    </recommendedName>
</protein>
<evidence type="ECO:0000256" key="2">
    <source>
        <dbReference type="ARBA" id="ARBA00004162"/>
    </source>
</evidence>
<proteinExistence type="inferred from homology"/>
<keyword evidence="10" id="KW-0997">Cell inner membrane</keyword>
<keyword evidence="8 10" id="KW-1133">Transmembrane helix</keyword>
<evidence type="ECO:0000256" key="4">
    <source>
        <dbReference type="ARBA" id="ARBA00022475"/>
    </source>
</evidence>
<evidence type="ECO:0000256" key="11">
    <source>
        <dbReference type="SAM" id="MobiDB-lite"/>
    </source>
</evidence>
<evidence type="ECO:0000256" key="1">
    <source>
        <dbReference type="ARBA" id="ARBA00002254"/>
    </source>
</evidence>
<feature type="compositionally biased region" description="Basic and acidic residues" evidence="11">
    <location>
        <begin position="59"/>
        <end position="77"/>
    </location>
</feature>
<keyword evidence="12" id="KW-0966">Cell projection</keyword>
<accession>A0A9W6MN41</accession>
<comment type="subcellular location">
    <subcellularLocation>
        <location evidence="10">Cell inner membrane</location>
    </subcellularLocation>
    <subcellularLocation>
        <location evidence="2">Cell membrane</location>
        <topology evidence="2">Single-pass membrane protein</topology>
    </subcellularLocation>
</comment>
<dbReference type="RefSeq" id="WP_271185901.1">
    <property type="nucleotide sequence ID" value="NZ_BSFE01000002.1"/>
</dbReference>
<evidence type="ECO:0000256" key="10">
    <source>
        <dbReference type="RuleBase" id="RU364125"/>
    </source>
</evidence>
<comment type="function">
    <text evidence="1 10">Controls the rotational direction of flagella during chemotaxis.</text>
</comment>
<comment type="caution">
    <text evidence="12">The sequence shown here is derived from an EMBL/GenBank/DDBJ whole genome shotgun (WGS) entry which is preliminary data.</text>
</comment>
<comment type="similarity">
    <text evidence="3 10">Belongs to the FliL family.</text>
</comment>
<organism evidence="12 13">
    <name type="scientific">Maricaulis virginensis</name>
    <dbReference type="NCBI Taxonomy" id="144022"/>
    <lineage>
        <taxon>Bacteria</taxon>
        <taxon>Pseudomonadati</taxon>
        <taxon>Pseudomonadota</taxon>
        <taxon>Alphaproteobacteria</taxon>
        <taxon>Maricaulales</taxon>
        <taxon>Maricaulaceae</taxon>
        <taxon>Maricaulis</taxon>
    </lineage>
</organism>
<keyword evidence="5 10" id="KW-0145">Chemotaxis</keyword>
<evidence type="ECO:0000256" key="8">
    <source>
        <dbReference type="ARBA" id="ARBA00022989"/>
    </source>
</evidence>
<evidence type="ECO:0000256" key="7">
    <source>
        <dbReference type="ARBA" id="ARBA00022779"/>
    </source>
</evidence>
<dbReference type="PANTHER" id="PTHR35091:SF2">
    <property type="entry name" value="FLAGELLAR PROTEIN FLIL"/>
    <property type="match status" value="1"/>
</dbReference>
<keyword evidence="9 10" id="KW-0472">Membrane</keyword>
<reference evidence="12" key="2">
    <citation type="submission" date="2023-01" db="EMBL/GenBank/DDBJ databases">
        <authorList>
            <person name="Sun Q."/>
            <person name="Evtushenko L."/>
        </authorList>
    </citation>
    <scope>NUCLEOTIDE SEQUENCE</scope>
    <source>
        <strain evidence="12">VKM B-1513</strain>
    </source>
</reference>
<dbReference type="GO" id="GO:0071978">
    <property type="term" value="P:bacterial-type flagellum-dependent swarming motility"/>
    <property type="evidence" value="ECO:0007669"/>
    <property type="project" value="TreeGrafter"/>
</dbReference>
<feature type="region of interest" description="Disordered" evidence="11">
    <location>
        <begin position="57"/>
        <end position="77"/>
    </location>
</feature>
<evidence type="ECO:0000256" key="6">
    <source>
        <dbReference type="ARBA" id="ARBA00022692"/>
    </source>
</evidence>
<keyword evidence="6 10" id="KW-0812">Transmembrane</keyword>
<dbReference type="Proteomes" id="UP001143486">
    <property type="component" value="Unassembled WGS sequence"/>
</dbReference>
<dbReference type="InterPro" id="IPR005503">
    <property type="entry name" value="FliL"/>
</dbReference>
<evidence type="ECO:0000313" key="12">
    <source>
        <dbReference type="EMBL" id="GLK51521.1"/>
    </source>
</evidence>
<keyword evidence="12" id="KW-0969">Cilium</keyword>
<dbReference type="GO" id="GO:0006935">
    <property type="term" value="P:chemotaxis"/>
    <property type="evidence" value="ECO:0007669"/>
    <property type="project" value="UniProtKB-KW"/>
</dbReference>
<dbReference type="EMBL" id="BSFE01000002">
    <property type="protein sequence ID" value="GLK51521.1"/>
    <property type="molecule type" value="Genomic_DNA"/>
</dbReference>
<name>A0A9W6MN41_9PROT</name>
<gene>
    <name evidence="12" type="primary">fliL</name>
    <name evidence="12" type="ORF">GCM10017621_10290</name>
</gene>
<evidence type="ECO:0000256" key="9">
    <source>
        <dbReference type="ARBA" id="ARBA00023136"/>
    </source>
</evidence>